<keyword evidence="1" id="KW-0560">Oxidoreductase</keyword>
<feature type="domain" description="Lactate/malate dehydrogenase C-terminal" evidence="3">
    <location>
        <begin position="69"/>
        <end position="105"/>
    </location>
</feature>
<dbReference type="AlphaFoldDB" id="A0A183AMF9"/>
<dbReference type="EMBL" id="UZAN01045570">
    <property type="protein sequence ID" value="VDP82856.1"/>
    <property type="molecule type" value="Genomic_DNA"/>
</dbReference>
<keyword evidence="2" id="KW-0520">NAD</keyword>
<dbReference type="InterPro" id="IPR015955">
    <property type="entry name" value="Lactate_DH/Glyco_Ohase_4_C"/>
</dbReference>
<evidence type="ECO:0000259" key="3">
    <source>
        <dbReference type="Pfam" id="PF02866"/>
    </source>
</evidence>
<protein>
    <submittedName>
        <fullName evidence="6">Ldh_1_C domain-containing protein</fullName>
    </submittedName>
</protein>
<dbReference type="SUPFAM" id="SSF56327">
    <property type="entry name" value="LDH C-terminal domain-like"/>
    <property type="match status" value="1"/>
</dbReference>
<dbReference type="GO" id="GO:0030060">
    <property type="term" value="F:L-malate dehydrogenase (NAD+) activity"/>
    <property type="evidence" value="ECO:0007669"/>
    <property type="project" value="TreeGrafter"/>
</dbReference>
<dbReference type="Proteomes" id="UP000272942">
    <property type="component" value="Unassembled WGS sequence"/>
</dbReference>
<dbReference type="PANTHER" id="PTHR11540">
    <property type="entry name" value="MALATE AND LACTATE DEHYDROGENASE"/>
    <property type="match status" value="1"/>
</dbReference>
<keyword evidence="5" id="KW-1185">Reference proteome</keyword>
<sequence length="112" mass="12190">MSSLLPYSNLDVRKVSCPVIGGHSGVTILPVISQCSPQVSFPQNEREKLTARIQNAGTEVVEAKAGAPNGVERNIGIGKLNEYEIEMLKIVIPELKKNIKRGKEFAATFKPT</sequence>
<dbReference type="InterPro" id="IPR022383">
    <property type="entry name" value="Lactate/malate_DH_C"/>
</dbReference>
<gene>
    <name evidence="4" type="ORF">ECPE_LOCUS8144</name>
</gene>
<dbReference type="OrthoDB" id="755699at2759"/>
<evidence type="ECO:0000256" key="2">
    <source>
        <dbReference type="ARBA" id="ARBA00023027"/>
    </source>
</evidence>
<proteinExistence type="predicted"/>
<feature type="domain" description="Lactate/malate dehydrogenase C-terminal" evidence="3">
    <location>
        <begin position="8"/>
        <end position="67"/>
    </location>
</feature>
<accession>A0A183AMF9</accession>
<dbReference type="GO" id="GO:0005739">
    <property type="term" value="C:mitochondrion"/>
    <property type="evidence" value="ECO:0007669"/>
    <property type="project" value="TreeGrafter"/>
</dbReference>
<evidence type="ECO:0000256" key="1">
    <source>
        <dbReference type="ARBA" id="ARBA00023002"/>
    </source>
</evidence>
<dbReference type="Pfam" id="PF02866">
    <property type="entry name" value="Ldh_1_C"/>
    <property type="match status" value="2"/>
</dbReference>
<organism evidence="6">
    <name type="scientific">Echinostoma caproni</name>
    <dbReference type="NCBI Taxonomy" id="27848"/>
    <lineage>
        <taxon>Eukaryota</taxon>
        <taxon>Metazoa</taxon>
        <taxon>Spiralia</taxon>
        <taxon>Lophotrochozoa</taxon>
        <taxon>Platyhelminthes</taxon>
        <taxon>Trematoda</taxon>
        <taxon>Digenea</taxon>
        <taxon>Plagiorchiida</taxon>
        <taxon>Echinostomata</taxon>
        <taxon>Echinostomatoidea</taxon>
        <taxon>Echinostomatidae</taxon>
        <taxon>Echinostoma</taxon>
    </lineage>
</organism>
<evidence type="ECO:0000313" key="5">
    <source>
        <dbReference type="Proteomes" id="UP000272942"/>
    </source>
</evidence>
<reference evidence="4 5" key="2">
    <citation type="submission" date="2018-11" db="EMBL/GenBank/DDBJ databases">
        <authorList>
            <consortium name="Pathogen Informatics"/>
        </authorList>
    </citation>
    <scope>NUCLEOTIDE SEQUENCE [LARGE SCALE GENOMIC DNA]</scope>
    <source>
        <strain evidence="4 5">Egypt</strain>
    </source>
</reference>
<dbReference type="PANTHER" id="PTHR11540:SF16">
    <property type="entry name" value="MALATE DEHYDROGENASE, MITOCHONDRIAL"/>
    <property type="match status" value="1"/>
</dbReference>
<dbReference type="GO" id="GO:0006099">
    <property type="term" value="P:tricarboxylic acid cycle"/>
    <property type="evidence" value="ECO:0007669"/>
    <property type="project" value="TreeGrafter"/>
</dbReference>
<name>A0A183AMF9_9TREM</name>
<evidence type="ECO:0000313" key="4">
    <source>
        <dbReference type="EMBL" id="VDP82856.1"/>
    </source>
</evidence>
<dbReference type="WBParaSite" id="ECPE_0000816601-mRNA-1">
    <property type="protein sequence ID" value="ECPE_0000816601-mRNA-1"/>
    <property type="gene ID" value="ECPE_0000816601"/>
</dbReference>
<evidence type="ECO:0000313" key="6">
    <source>
        <dbReference type="WBParaSite" id="ECPE_0000816601-mRNA-1"/>
    </source>
</evidence>
<reference evidence="6" key="1">
    <citation type="submission" date="2016-06" db="UniProtKB">
        <authorList>
            <consortium name="WormBaseParasite"/>
        </authorList>
    </citation>
    <scope>IDENTIFICATION</scope>
</reference>
<dbReference type="Gene3D" id="3.90.110.10">
    <property type="entry name" value="Lactate dehydrogenase/glycoside hydrolase, family 4, C-terminal"/>
    <property type="match status" value="2"/>
</dbReference>